<evidence type="ECO:0000256" key="5">
    <source>
        <dbReference type="ARBA" id="ARBA00022989"/>
    </source>
</evidence>
<feature type="domain" description="Glycine transporter" evidence="8">
    <location>
        <begin position="92"/>
        <end position="165"/>
    </location>
</feature>
<dbReference type="EMBL" id="VOOR01000042">
    <property type="protein sequence ID" value="TXB61904.1"/>
    <property type="molecule type" value="Genomic_DNA"/>
</dbReference>
<keyword evidence="3" id="KW-1003">Cell membrane</keyword>
<evidence type="ECO:0000313" key="9">
    <source>
        <dbReference type="EMBL" id="TXB61904.1"/>
    </source>
</evidence>
<feature type="transmembrane region" description="Helical" evidence="7">
    <location>
        <begin position="91"/>
        <end position="110"/>
    </location>
</feature>
<feature type="transmembrane region" description="Helical" evidence="7">
    <location>
        <begin position="173"/>
        <end position="194"/>
    </location>
</feature>
<protein>
    <submittedName>
        <fullName evidence="9">Trimeric intracellular cation channel family protein</fullName>
    </submittedName>
</protein>
<dbReference type="Proteomes" id="UP000321580">
    <property type="component" value="Unassembled WGS sequence"/>
</dbReference>
<sequence length="206" mass="22322">MDLIYTLDLVGTFVFAISGMLTAANKRFDLFGGAVIALVTAVGGGSVRDVLIGATPVGWMQDTNYLWVIGGGAAFGYLFQAYILKLRRTMFLFDTIGIGLFTILGLNKALSFGVSPSVAVLMGTVSAVFGGVIRDMLCNVEPLIFRGEIYATACMAGALLFLFLQQLSLPYNWAVVVTVSFIIILRILAVRFHWGLPHVEIKDRKG</sequence>
<dbReference type="GO" id="GO:0005886">
    <property type="term" value="C:plasma membrane"/>
    <property type="evidence" value="ECO:0007669"/>
    <property type="project" value="UniProtKB-SubCell"/>
</dbReference>
<evidence type="ECO:0000256" key="3">
    <source>
        <dbReference type="ARBA" id="ARBA00022475"/>
    </source>
</evidence>
<keyword evidence="6 7" id="KW-0472">Membrane</keyword>
<feature type="transmembrane region" description="Helical" evidence="7">
    <location>
        <begin position="6"/>
        <end position="23"/>
    </location>
</feature>
<proteinExistence type="inferred from homology"/>
<name>A0A5C6RIU0_9BACT</name>
<dbReference type="PANTHER" id="PTHR30506:SF3">
    <property type="entry name" value="UPF0126 INNER MEMBRANE PROTEIN YADS-RELATED"/>
    <property type="match status" value="1"/>
</dbReference>
<organism evidence="9 10">
    <name type="scientific">Phaeodactylibacter luteus</name>
    <dbReference type="NCBI Taxonomy" id="1564516"/>
    <lineage>
        <taxon>Bacteria</taxon>
        <taxon>Pseudomonadati</taxon>
        <taxon>Bacteroidota</taxon>
        <taxon>Saprospiria</taxon>
        <taxon>Saprospirales</taxon>
        <taxon>Haliscomenobacteraceae</taxon>
        <taxon>Phaeodactylibacter</taxon>
    </lineage>
</organism>
<accession>A0A5C6RIU0</accession>
<keyword evidence="5 7" id="KW-1133">Transmembrane helix</keyword>
<comment type="caution">
    <text evidence="9">The sequence shown here is derived from an EMBL/GenBank/DDBJ whole genome shotgun (WGS) entry which is preliminary data.</text>
</comment>
<reference evidence="9 10" key="1">
    <citation type="submission" date="2019-08" db="EMBL/GenBank/DDBJ databases">
        <title>Genome of Phaeodactylibacter luteus.</title>
        <authorList>
            <person name="Bowman J.P."/>
        </authorList>
    </citation>
    <scope>NUCLEOTIDE SEQUENCE [LARGE SCALE GENOMIC DNA]</scope>
    <source>
        <strain evidence="9 10">KCTC 42180</strain>
    </source>
</reference>
<dbReference type="OrthoDB" id="9791874at2"/>
<dbReference type="Pfam" id="PF03458">
    <property type="entry name" value="Gly_transporter"/>
    <property type="match status" value="2"/>
</dbReference>
<evidence type="ECO:0000313" key="10">
    <source>
        <dbReference type="Proteomes" id="UP000321580"/>
    </source>
</evidence>
<evidence type="ECO:0000256" key="1">
    <source>
        <dbReference type="ARBA" id="ARBA00004651"/>
    </source>
</evidence>
<feature type="transmembrane region" description="Helical" evidence="7">
    <location>
        <begin position="149"/>
        <end position="167"/>
    </location>
</feature>
<feature type="domain" description="Glycine transporter" evidence="8">
    <location>
        <begin position="6"/>
        <end position="80"/>
    </location>
</feature>
<gene>
    <name evidence="9" type="ORF">FRY97_16780</name>
</gene>
<dbReference type="InterPro" id="IPR005115">
    <property type="entry name" value="Gly_transporter"/>
</dbReference>
<feature type="transmembrane region" description="Helical" evidence="7">
    <location>
        <begin position="30"/>
        <end position="53"/>
    </location>
</feature>
<keyword evidence="4 7" id="KW-0812">Transmembrane</keyword>
<dbReference type="PANTHER" id="PTHR30506">
    <property type="entry name" value="INNER MEMBRANE PROTEIN"/>
    <property type="match status" value="1"/>
</dbReference>
<keyword evidence="10" id="KW-1185">Reference proteome</keyword>
<feature type="transmembrane region" description="Helical" evidence="7">
    <location>
        <begin position="116"/>
        <end position="137"/>
    </location>
</feature>
<evidence type="ECO:0000256" key="7">
    <source>
        <dbReference type="SAM" id="Phobius"/>
    </source>
</evidence>
<evidence type="ECO:0000259" key="8">
    <source>
        <dbReference type="Pfam" id="PF03458"/>
    </source>
</evidence>
<evidence type="ECO:0000256" key="4">
    <source>
        <dbReference type="ARBA" id="ARBA00022692"/>
    </source>
</evidence>
<dbReference type="RefSeq" id="WP_147168725.1">
    <property type="nucleotide sequence ID" value="NZ_VOOR01000042.1"/>
</dbReference>
<evidence type="ECO:0000256" key="6">
    <source>
        <dbReference type="ARBA" id="ARBA00023136"/>
    </source>
</evidence>
<dbReference type="AlphaFoldDB" id="A0A5C6RIU0"/>
<comment type="subcellular location">
    <subcellularLocation>
        <location evidence="1">Cell membrane</location>
        <topology evidence="1">Multi-pass membrane protein</topology>
    </subcellularLocation>
</comment>
<comment type="similarity">
    <text evidence="2">Belongs to the UPF0126 family.</text>
</comment>
<evidence type="ECO:0000256" key="2">
    <source>
        <dbReference type="ARBA" id="ARBA00008193"/>
    </source>
</evidence>
<feature type="transmembrane region" description="Helical" evidence="7">
    <location>
        <begin position="65"/>
        <end position="84"/>
    </location>
</feature>